<feature type="domain" description="Bacterial type II secretion system protein E" evidence="4">
    <location>
        <begin position="367"/>
        <end position="381"/>
    </location>
</feature>
<evidence type="ECO:0000259" key="4">
    <source>
        <dbReference type="PROSITE" id="PS00662"/>
    </source>
</evidence>
<dbReference type="PANTHER" id="PTHR30258">
    <property type="entry name" value="TYPE II SECRETION SYSTEM PROTEIN GSPE-RELATED"/>
    <property type="match status" value="1"/>
</dbReference>
<dbReference type="SUPFAM" id="SSF160246">
    <property type="entry name" value="EspE N-terminal domain-like"/>
    <property type="match status" value="1"/>
</dbReference>
<dbReference type="PATRIC" id="fig|652.5.peg.2798"/>
<organism evidence="5 6">
    <name type="scientific">Aeromonas schubertii</name>
    <dbReference type="NCBI Taxonomy" id="652"/>
    <lineage>
        <taxon>Bacteria</taxon>
        <taxon>Pseudomonadati</taxon>
        <taxon>Pseudomonadota</taxon>
        <taxon>Gammaproteobacteria</taxon>
        <taxon>Aeromonadales</taxon>
        <taxon>Aeromonadaceae</taxon>
        <taxon>Aeromonas</taxon>
    </lineage>
</organism>
<proteinExistence type="inferred from homology"/>
<dbReference type="InterPro" id="IPR001482">
    <property type="entry name" value="T2SS/T4SS_dom"/>
</dbReference>
<dbReference type="InterPro" id="IPR027417">
    <property type="entry name" value="P-loop_NTPase"/>
</dbReference>
<evidence type="ECO:0000256" key="3">
    <source>
        <dbReference type="ARBA" id="ARBA00022840"/>
    </source>
</evidence>
<dbReference type="AlphaFoldDB" id="A0A0S2SG55"/>
<reference evidence="6" key="1">
    <citation type="submission" date="2015-10" db="EMBL/GenBank/DDBJ databases">
        <title>Complete Genome Sequence of Aeromonas schubertii strain WL1483.</title>
        <authorList>
            <person name="Liu L."/>
        </authorList>
    </citation>
    <scope>NUCLEOTIDE SEQUENCE [LARGE SCALE GENOMIC DNA]</scope>
    <source>
        <strain evidence="6">WL1483</strain>
    </source>
</reference>
<protein>
    <submittedName>
        <fullName evidence="5">Type II secretion system protein E, GspE</fullName>
    </submittedName>
</protein>
<evidence type="ECO:0000313" key="5">
    <source>
        <dbReference type="EMBL" id="ALP40699.1"/>
    </source>
</evidence>
<dbReference type="Gene3D" id="3.30.450.90">
    <property type="match status" value="1"/>
</dbReference>
<name>A0A0S2SG55_9GAMM</name>
<keyword evidence="3" id="KW-0067">ATP-binding</keyword>
<dbReference type="FunFam" id="3.30.450.90:FF:000001">
    <property type="entry name" value="Type II secretion system ATPase GspE"/>
    <property type="match status" value="1"/>
</dbReference>
<dbReference type="GO" id="GO:0005524">
    <property type="term" value="F:ATP binding"/>
    <property type="evidence" value="ECO:0007669"/>
    <property type="project" value="UniProtKB-KW"/>
</dbReference>
<evidence type="ECO:0000256" key="1">
    <source>
        <dbReference type="ARBA" id="ARBA00006611"/>
    </source>
</evidence>
<evidence type="ECO:0000313" key="6">
    <source>
        <dbReference type="Proteomes" id="UP000058114"/>
    </source>
</evidence>
<evidence type="ECO:0000256" key="2">
    <source>
        <dbReference type="ARBA" id="ARBA00022741"/>
    </source>
</evidence>
<dbReference type="InterPro" id="IPR037257">
    <property type="entry name" value="T2SS_E_N_sf"/>
</dbReference>
<dbReference type="PANTHER" id="PTHR30258:SF2">
    <property type="entry name" value="COMG OPERON PROTEIN 1"/>
    <property type="match status" value="1"/>
</dbReference>
<dbReference type="CDD" id="cd01129">
    <property type="entry name" value="PulE-GspE-like"/>
    <property type="match status" value="1"/>
</dbReference>
<dbReference type="PROSITE" id="PS00662">
    <property type="entry name" value="T2SP_E"/>
    <property type="match status" value="1"/>
</dbReference>
<dbReference type="Pfam" id="PF00437">
    <property type="entry name" value="T2SSE"/>
    <property type="match status" value="1"/>
</dbReference>
<dbReference type="Gene3D" id="3.40.50.300">
    <property type="entry name" value="P-loop containing nucleotide triphosphate hydrolases"/>
    <property type="match status" value="1"/>
</dbReference>
<dbReference type="Proteomes" id="UP000058114">
    <property type="component" value="Chromosome"/>
</dbReference>
<dbReference type="InterPro" id="IPR007831">
    <property type="entry name" value="T2SS_GspE_N"/>
</dbReference>
<comment type="similarity">
    <text evidence="1">Belongs to the GSP E family.</text>
</comment>
<dbReference type="RefSeq" id="WP_060586793.1">
    <property type="nucleotide sequence ID" value="NZ_CP013067.1"/>
</dbReference>
<sequence length="551" mass="60850">MKIGERLIAKGAIGREDLERALEVQRQAGGRLGSILVRMGAVSEDAVLRSLSEQLGYPCVEPAHMPAPLDIYQCLLPLPVRLEWWLDNDALLWEVDGQLQLVAKDPLETQLQDLIAYLFAGRPVQYWLARTQDLDTLVDQVRRESAVTDLFSNSEHSLQALIEEAPVVELVNNLLAQAVDSGASDIHVEPEELRFTVRMRVDGVLHTHMVQPAERYPAIGSRIKLIAGLDIAEKRLPQDGRITLRLSGQDMDIRVSTAPGVHGESIVMRLLPKNRGTLSLEKLGFEPDHLSLLHSWLACPNGIVLVTGPTGSGKSTTLYAALEAMRDGSNKIITVEDPVEYQVSGVTQIQAHNEIGYTFSRALRAILRQDPDTIMIGEIRDLDTAQIAIQSALTGHLVLSTLHTNDAASAFTRLVDMGLEPFLVAASVRGVQAQRLVRRLCEQCAVEDDHPLLPQGWSSSQPAFAAANWKKAVGCPHCHHTGYRGRLGIYELVALDGELQQLVNRQAPLQEIKSLIRQQGQRTLFEDGLIKASRGLTSIEEVMRVAYVEHD</sequence>
<dbReference type="SUPFAM" id="SSF52540">
    <property type="entry name" value="P-loop containing nucleoside triphosphate hydrolases"/>
    <property type="match status" value="1"/>
</dbReference>
<dbReference type="GO" id="GO:0016887">
    <property type="term" value="F:ATP hydrolysis activity"/>
    <property type="evidence" value="ECO:0007669"/>
    <property type="project" value="TreeGrafter"/>
</dbReference>
<dbReference type="SMART" id="SM00382">
    <property type="entry name" value="AAA"/>
    <property type="match status" value="1"/>
</dbReference>
<dbReference type="GO" id="GO:0005886">
    <property type="term" value="C:plasma membrane"/>
    <property type="evidence" value="ECO:0007669"/>
    <property type="project" value="TreeGrafter"/>
</dbReference>
<accession>A0A0S2SG55</accession>
<dbReference type="EMBL" id="CP013067">
    <property type="protein sequence ID" value="ALP40699.1"/>
    <property type="molecule type" value="Genomic_DNA"/>
</dbReference>
<reference evidence="5 6" key="2">
    <citation type="journal article" date="2016" name="Genome Announc.">
        <title>Complete Genome Sequence of the Highly Virulent Aeromonas schubertii Strain WL1483, Isolated from Diseased Snakehead Fish (Channa argus) in China.</title>
        <authorList>
            <person name="Liu L."/>
            <person name="Li N."/>
            <person name="Zhang D."/>
            <person name="Fu X."/>
            <person name="Shi C."/>
            <person name="Lin Q."/>
            <person name="Hao G."/>
        </authorList>
    </citation>
    <scope>NUCLEOTIDE SEQUENCE [LARGE SCALE GENOMIC DNA]</scope>
    <source>
        <strain evidence="5 6">WL1483</strain>
    </source>
</reference>
<gene>
    <name evidence="5" type="primary">hxcR</name>
    <name evidence="5" type="ORF">WL1483_1280</name>
</gene>
<dbReference type="KEGG" id="asr:WL1483_1280"/>
<dbReference type="FunFam" id="3.40.50.300:FF:000398">
    <property type="entry name" value="Type IV pilus assembly ATPase PilB"/>
    <property type="match status" value="1"/>
</dbReference>
<dbReference type="Pfam" id="PF05157">
    <property type="entry name" value="MshEN"/>
    <property type="match status" value="1"/>
</dbReference>
<dbReference type="InterPro" id="IPR003593">
    <property type="entry name" value="AAA+_ATPase"/>
</dbReference>
<keyword evidence="2" id="KW-0547">Nucleotide-binding</keyword>
<dbReference type="Gene3D" id="1.10.40.70">
    <property type="match status" value="1"/>
</dbReference>